<name>A0AAE0BM81_9CHLO</name>
<keyword evidence="10" id="KW-1185">Reference proteome</keyword>
<dbReference type="Pfam" id="PF00560">
    <property type="entry name" value="LRR_1"/>
    <property type="match status" value="5"/>
</dbReference>
<keyword evidence="8" id="KW-0812">Transmembrane</keyword>
<dbReference type="FunFam" id="3.80.10.10:FF:000383">
    <property type="entry name" value="Leucine-rich repeat receptor protein kinase EMS1"/>
    <property type="match status" value="1"/>
</dbReference>
<comment type="caution">
    <text evidence="9">The sequence shown here is derived from an EMBL/GenBank/DDBJ whole genome shotgun (WGS) entry which is preliminary data.</text>
</comment>
<feature type="transmembrane region" description="Helical" evidence="8">
    <location>
        <begin position="1291"/>
        <end position="1322"/>
    </location>
</feature>
<keyword evidence="3" id="KW-0433">Leucine-rich repeat</keyword>
<protein>
    <submittedName>
        <fullName evidence="9">Uncharacterized protein</fullName>
    </submittedName>
</protein>
<dbReference type="Proteomes" id="UP001190700">
    <property type="component" value="Unassembled WGS sequence"/>
</dbReference>
<dbReference type="GO" id="GO:0016020">
    <property type="term" value="C:membrane"/>
    <property type="evidence" value="ECO:0007669"/>
    <property type="project" value="UniProtKB-SubCell"/>
</dbReference>
<evidence type="ECO:0000256" key="7">
    <source>
        <dbReference type="SAM" id="MobiDB-lite"/>
    </source>
</evidence>
<keyword evidence="6 8" id="KW-0472">Membrane</keyword>
<feature type="transmembrane region" description="Helical" evidence="8">
    <location>
        <begin position="766"/>
        <end position="792"/>
    </location>
</feature>
<dbReference type="InterPro" id="IPR001611">
    <property type="entry name" value="Leu-rich_rpt"/>
</dbReference>
<dbReference type="Gene3D" id="3.80.10.10">
    <property type="entry name" value="Ribonuclease Inhibitor"/>
    <property type="match status" value="2"/>
</dbReference>
<evidence type="ECO:0000256" key="2">
    <source>
        <dbReference type="ARBA" id="ARBA00004430"/>
    </source>
</evidence>
<evidence type="ECO:0000256" key="5">
    <source>
        <dbReference type="ARBA" id="ARBA00022737"/>
    </source>
</evidence>
<evidence type="ECO:0000256" key="6">
    <source>
        <dbReference type="ARBA" id="ARBA00023136"/>
    </source>
</evidence>
<comment type="subcellular location">
    <subcellularLocation>
        <location evidence="2">Cytoplasm</location>
        <location evidence="2">Cytoskeleton</location>
        <location evidence="2">Cilium axoneme</location>
    </subcellularLocation>
    <subcellularLocation>
        <location evidence="1">Membrane</location>
        <topology evidence="1">Single-pass membrane protein</topology>
    </subcellularLocation>
</comment>
<proteinExistence type="predicted"/>
<keyword evidence="8" id="KW-1133">Transmembrane helix</keyword>
<feature type="transmembrane region" description="Helical" evidence="8">
    <location>
        <begin position="576"/>
        <end position="599"/>
    </location>
</feature>
<feature type="transmembrane region" description="Helical" evidence="8">
    <location>
        <begin position="719"/>
        <end position="746"/>
    </location>
</feature>
<dbReference type="SUPFAM" id="SSF52047">
    <property type="entry name" value="RNI-like"/>
    <property type="match status" value="1"/>
</dbReference>
<dbReference type="InterPro" id="IPR032675">
    <property type="entry name" value="LRR_dom_sf"/>
</dbReference>
<dbReference type="PANTHER" id="PTHR48060:SF21">
    <property type="entry name" value="L DOMAIN-LIKE PROTEIN"/>
    <property type="match status" value="1"/>
</dbReference>
<dbReference type="GO" id="GO:0005930">
    <property type="term" value="C:axoneme"/>
    <property type="evidence" value="ECO:0007669"/>
    <property type="project" value="UniProtKB-SubCell"/>
</dbReference>
<evidence type="ECO:0000256" key="1">
    <source>
        <dbReference type="ARBA" id="ARBA00004167"/>
    </source>
</evidence>
<feature type="transmembrane region" description="Helical" evidence="8">
    <location>
        <begin position="821"/>
        <end position="841"/>
    </location>
</feature>
<organism evidence="9 10">
    <name type="scientific">Cymbomonas tetramitiformis</name>
    <dbReference type="NCBI Taxonomy" id="36881"/>
    <lineage>
        <taxon>Eukaryota</taxon>
        <taxon>Viridiplantae</taxon>
        <taxon>Chlorophyta</taxon>
        <taxon>Pyramimonadophyceae</taxon>
        <taxon>Pyramimonadales</taxon>
        <taxon>Pyramimonadaceae</taxon>
        <taxon>Cymbomonas</taxon>
    </lineage>
</organism>
<sequence length="1386" mass="146401">MEAQRLIGNVETIPRAGAELYGWAGSSPNVYRVGGGKTVSNLSGNRIRGGIPTEIGRLSVLHHLLLSSNNLSKKIPTEMGNLTALQQLDLGNNTLAGAIPTELGNLKSAHNLCLDSNSLSGPVVKELCGLPELVSLSIKHNRLSGGIPTEIASLTRLSIMDLATNQLTGPIPSELGALSQIQYTLLADNSLSGAIPAAVLELPELVAFAAQQNRLIGPLPFDSLAPRANPSALLHLNLGNNSLTGVLPSSLCASSLVTVLLVNNNLLRGSIPSCFGSLRRLRLLALNHNRLSGPVPSQLCGMRNLSQLYLGHNSLTQVVPPCIWDGAALSQLRELNLESNRLEGTLPSTFSPSLRTLELHQNRLNGEVPPALGNYTPLLATLTLDLNRFSCALPMEVRSGAYAPGAEVRVLTGNQFACWPQLLRAAGRCRGGAAGTGLACVDQDATLYACGTSPYWGPLAMQACGALLMAGSILWSWRRCRLSGEVARWWRGGSHERCPSDAVEGGAPSPGHNGEEGARFNLHLAKRARLLARSAVAALEAAAAAVVFVPVVYYFASSDFYCQYFEGYSLALKDPSWDTLAALLVAVAALSAGGLVVLWRPRWWWWPSNWREPDETHHAGGEGLAIDGGLGGPGHPRRSMALPTLDPDLQAPLLAPQTASTEGPQVENGAPALHVGHVDGISGNLTIVPDPSLSSLTPQAQHPGAHATALRIRLGMSMLLVTAYWAVALGLCAGGNVVYVLVVAVVEWGGTPEGGLAFTTRLSQSFMLRGVVQLGMAMMKTLTVTVGAPLVAARSARHMAVLAGTVPGTVRFMRRKRRLKAVLTTLLNAFGLVLVPCAALMCFDKRCFGNVAYARIKGQQYESRSFVGALNPFCAGSFADSSSRAAAKCCMDSHLEPSIHDACIQWHQTQLLVGDHTLRYPRAQMSDLSECTSALVEAYAPIMLLWLSMSLCLDAVKLALPLAVSRRLPVVLYRWLGIATIAGRPLDAVQVHPPVSVDSQPLDAASGRPLAPGGGQSPDAAPTRPPAPGGGRALDAAPAYAPEPEVGRLLDAVPAHPHPAAGNNSVWAQPATHKQPISMAGPACAPRAQHAPRLERIGIVTSVASSEPAVQPGALGAASSEPAVQPGALGAASSEPAVQPGALGAASSEPAVQPGLLKGVSCETGEGALPEAVSCARSTQNCNGSENVPDTQVYYSNGAAVETSQTSSQAALPDACRSAVHNEVLIGECRMDRSITRAQVGDANDGKGADNATLTHDAHNKQMSGRQHLWTGDLQLIQDSHDMIMASHQHLLSIVLVTLTFGVAMPLLACVAVFSICAEVLVRLHYLGRMQVLLASTRVEYERYIAIQTEIPMTCRLVVAFAALLFWCVCCSLQKFNGGWLDIWSL</sequence>
<evidence type="ECO:0000256" key="3">
    <source>
        <dbReference type="ARBA" id="ARBA00022614"/>
    </source>
</evidence>
<gene>
    <name evidence="9" type="ORF">CYMTET_51680</name>
</gene>
<feature type="transmembrane region" description="Helical" evidence="8">
    <location>
        <begin position="1357"/>
        <end position="1376"/>
    </location>
</feature>
<dbReference type="InterPro" id="IPR003591">
    <property type="entry name" value="Leu-rich_rpt_typical-subtyp"/>
</dbReference>
<reference evidence="9 10" key="1">
    <citation type="journal article" date="2015" name="Genome Biol. Evol.">
        <title>Comparative Genomics of a Bacterivorous Green Alga Reveals Evolutionary Causalities and Consequences of Phago-Mixotrophic Mode of Nutrition.</title>
        <authorList>
            <person name="Burns J.A."/>
            <person name="Paasch A."/>
            <person name="Narechania A."/>
            <person name="Kim E."/>
        </authorList>
    </citation>
    <scope>NUCLEOTIDE SEQUENCE [LARGE SCALE GENOMIC DNA]</scope>
    <source>
        <strain evidence="9 10">PLY_AMNH</strain>
    </source>
</reference>
<keyword evidence="5" id="KW-0677">Repeat</keyword>
<dbReference type="FunFam" id="3.80.10.10:FF:000095">
    <property type="entry name" value="LRR receptor-like serine/threonine-protein kinase GSO1"/>
    <property type="match status" value="1"/>
</dbReference>
<dbReference type="InterPro" id="IPR053211">
    <property type="entry name" value="DNA_repair-toleration"/>
</dbReference>
<dbReference type="SMART" id="SM00369">
    <property type="entry name" value="LRR_TYP"/>
    <property type="match status" value="7"/>
</dbReference>
<feature type="region of interest" description="Disordered" evidence="7">
    <location>
        <begin position="1111"/>
        <end position="1149"/>
    </location>
</feature>
<evidence type="ECO:0000313" key="9">
    <source>
        <dbReference type="EMBL" id="KAK3238294.1"/>
    </source>
</evidence>
<feature type="transmembrane region" description="Helical" evidence="8">
    <location>
        <begin position="535"/>
        <end position="556"/>
    </location>
</feature>
<dbReference type="EMBL" id="LGRX02034265">
    <property type="protein sequence ID" value="KAK3238294.1"/>
    <property type="molecule type" value="Genomic_DNA"/>
</dbReference>
<keyword evidence="4" id="KW-0732">Signal</keyword>
<evidence type="ECO:0000256" key="4">
    <source>
        <dbReference type="ARBA" id="ARBA00022729"/>
    </source>
</evidence>
<feature type="region of interest" description="Disordered" evidence="7">
    <location>
        <begin position="997"/>
        <end position="1037"/>
    </location>
</feature>
<accession>A0AAE0BM81</accession>
<dbReference type="Pfam" id="PF13855">
    <property type="entry name" value="LRR_8"/>
    <property type="match status" value="1"/>
</dbReference>
<feature type="transmembrane region" description="Helical" evidence="8">
    <location>
        <begin position="455"/>
        <end position="475"/>
    </location>
</feature>
<evidence type="ECO:0000313" key="10">
    <source>
        <dbReference type="Proteomes" id="UP001190700"/>
    </source>
</evidence>
<dbReference type="PANTHER" id="PTHR48060">
    <property type="entry name" value="DNA DAMAGE-REPAIR/TOLERATION PROTEIN DRT100"/>
    <property type="match status" value="1"/>
</dbReference>
<evidence type="ECO:0000256" key="8">
    <source>
        <dbReference type="SAM" id="Phobius"/>
    </source>
</evidence>